<dbReference type="SUPFAM" id="SSF46785">
    <property type="entry name" value="Winged helix' DNA-binding domain"/>
    <property type="match status" value="1"/>
</dbReference>
<keyword evidence="1" id="KW-0805">Transcription regulation</keyword>
<dbReference type="Proteomes" id="UP000293465">
    <property type="component" value="Unassembled WGS sequence"/>
</dbReference>
<organism evidence="5 6">
    <name type="scientific">Aliivibrio finisterrensis</name>
    <dbReference type="NCBI Taxonomy" id="511998"/>
    <lineage>
        <taxon>Bacteria</taxon>
        <taxon>Pseudomonadati</taxon>
        <taxon>Pseudomonadota</taxon>
        <taxon>Gammaproteobacteria</taxon>
        <taxon>Vibrionales</taxon>
        <taxon>Vibrionaceae</taxon>
        <taxon>Aliivibrio</taxon>
    </lineage>
</organism>
<comment type="caution">
    <text evidence="5">The sequence shown here is derived from an EMBL/GenBank/DDBJ whole genome shotgun (WGS) entry which is preliminary data.</text>
</comment>
<dbReference type="InterPro" id="IPR000835">
    <property type="entry name" value="HTH_MarR-typ"/>
</dbReference>
<dbReference type="AlphaFoldDB" id="A0A4Q5KL56"/>
<feature type="domain" description="HTH marR-type" evidence="4">
    <location>
        <begin position="17"/>
        <end position="147"/>
    </location>
</feature>
<evidence type="ECO:0000313" key="5">
    <source>
        <dbReference type="EMBL" id="RYU45500.1"/>
    </source>
</evidence>
<dbReference type="InterPro" id="IPR036388">
    <property type="entry name" value="WH-like_DNA-bd_sf"/>
</dbReference>
<evidence type="ECO:0000256" key="3">
    <source>
        <dbReference type="ARBA" id="ARBA00023163"/>
    </source>
</evidence>
<dbReference type="OrthoDB" id="6196575at2"/>
<evidence type="ECO:0000259" key="4">
    <source>
        <dbReference type="PROSITE" id="PS50995"/>
    </source>
</evidence>
<name>A0A4Q5KL56_9GAMM</name>
<dbReference type="GO" id="GO:0003677">
    <property type="term" value="F:DNA binding"/>
    <property type="evidence" value="ECO:0007669"/>
    <property type="project" value="UniProtKB-KW"/>
</dbReference>
<evidence type="ECO:0000313" key="6">
    <source>
        <dbReference type="Proteomes" id="UP000293465"/>
    </source>
</evidence>
<dbReference type="Pfam" id="PF12802">
    <property type="entry name" value="MarR_2"/>
    <property type="match status" value="1"/>
</dbReference>
<evidence type="ECO:0000256" key="1">
    <source>
        <dbReference type="ARBA" id="ARBA00023015"/>
    </source>
</evidence>
<gene>
    <name evidence="5" type="ORF">ERW49_14160</name>
</gene>
<proteinExistence type="predicted"/>
<keyword evidence="3" id="KW-0804">Transcription</keyword>
<dbReference type="PANTHER" id="PTHR33164:SF43">
    <property type="entry name" value="HTH-TYPE TRANSCRIPTIONAL REPRESSOR YETL"/>
    <property type="match status" value="1"/>
</dbReference>
<evidence type="ECO:0000256" key="2">
    <source>
        <dbReference type="ARBA" id="ARBA00023125"/>
    </source>
</evidence>
<protein>
    <submittedName>
        <fullName evidence="5">MarR family transcriptional regulator</fullName>
    </submittedName>
</protein>
<accession>A0A4Q5KL56</accession>
<dbReference type="InterPro" id="IPR023187">
    <property type="entry name" value="Tscrpt_reg_MarR-type_CS"/>
</dbReference>
<dbReference type="Gene3D" id="1.10.10.10">
    <property type="entry name" value="Winged helix-like DNA-binding domain superfamily/Winged helix DNA-binding domain"/>
    <property type="match status" value="1"/>
</dbReference>
<sequence length="151" mass="17317">MSTTFNGEILMSQRKSLDSLFTLVHTLKRNLHDQIEELHLGITPMHVRVIKIINHKPHCTAVDIANYLNRDKAQVTRLLSSLLTQELIIKEPNPEDKRSQCLRITESGKEIMKKISAIDNTMFEKMSMDLSEAEIAEFKRVAEKMANNLNS</sequence>
<dbReference type="GO" id="GO:0003700">
    <property type="term" value="F:DNA-binding transcription factor activity"/>
    <property type="evidence" value="ECO:0007669"/>
    <property type="project" value="InterPro"/>
</dbReference>
<dbReference type="PROSITE" id="PS01117">
    <property type="entry name" value="HTH_MARR_1"/>
    <property type="match status" value="1"/>
</dbReference>
<keyword evidence="2" id="KW-0238">DNA-binding</keyword>
<dbReference type="PROSITE" id="PS50995">
    <property type="entry name" value="HTH_MARR_2"/>
    <property type="match status" value="1"/>
</dbReference>
<dbReference type="PANTHER" id="PTHR33164">
    <property type="entry name" value="TRANSCRIPTIONAL REGULATOR, MARR FAMILY"/>
    <property type="match status" value="1"/>
</dbReference>
<dbReference type="InterPro" id="IPR036390">
    <property type="entry name" value="WH_DNA-bd_sf"/>
</dbReference>
<dbReference type="InterPro" id="IPR039422">
    <property type="entry name" value="MarR/SlyA-like"/>
</dbReference>
<dbReference type="GO" id="GO:0006950">
    <property type="term" value="P:response to stress"/>
    <property type="evidence" value="ECO:0007669"/>
    <property type="project" value="TreeGrafter"/>
</dbReference>
<reference evidence="5 6" key="1">
    <citation type="submission" date="2019-02" db="EMBL/GenBank/DDBJ databases">
        <title>Genome sequences of Aliivibrio finisterrensis strains from farmed Atlantic salmon.</title>
        <authorList>
            <person name="Bowman J.P."/>
        </authorList>
    </citation>
    <scope>NUCLEOTIDE SEQUENCE [LARGE SCALE GENOMIC DNA]</scope>
    <source>
        <strain evidence="5 6">A32</strain>
    </source>
</reference>
<dbReference type="EMBL" id="SEZJ01000013">
    <property type="protein sequence ID" value="RYU45500.1"/>
    <property type="molecule type" value="Genomic_DNA"/>
</dbReference>
<dbReference type="SMART" id="SM00347">
    <property type="entry name" value="HTH_MARR"/>
    <property type="match status" value="1"/>
</dbReference>